<protein>
    <recommendedName>
        <fullName evidence="2">WAP domain-containing protein</fullName>
    </recommendedName>
</protein>
<feature type="domain" description="WAP" evidence="2">
    <location>
        <begin position="44"/>
        <end position="76"/>
    </location>
</feature>
<evidence type="ECO:0000259" key="2">
    <source>
        <dbReference type="Pfam" id="PF00095"/>
    </source>
</evidence>
<evidence type="ECO:0000256" key="1">
    <source>
        <dbReference type="SAM" id="SignalP"/>
    </source>
</evidence>
<reference evidence="3" key="1">
    <citation type="submission" date="2025-08" db="UniProtKB">
        <authorList>
            <consortium name="Ensembl"/>
        </authorList>
    </citation>
    <scope>IDENTIFICATION</scope>
</reference>
<reference evidence="3" key="2">
    <citation type="submission" date="2025-09" db="UniProtKB">
        <authorList>
            <consortium name="Ensembl"/>
        </authorList>
    </citation>
    <scope>IDENTIFICATION</scope>
</reference>
<organism evidence="3 4">
    <name type="scientific">Cricetulus griseus</name>
    <name type="common">Chinese hamster</name>
    <name type="synonym">Cricetulus barabensis griseus</name>
    <dbReference type="NCBI Taxonomy" id="10029"/>
    <lineage>
        <taxon>Eukaryota</taxon>
        <taxon>Metazoa</taxon>
        <taxon>Chordata</taxon>
        <taxon>Craniata</taxon>
        <taxon>Vertebrata</taxon>
        <taxon>Euteleostomi</taxon>
        <taxon>Mammalia</taxon>
        <taxon>Eutheria</taxon>
        <taxon>Euarchontoglires</taxon>
        <taxon>Glires</taxon>
        <taxon>Rodentia</taxon>
        <taxon>Myomorpha</taxon>
        <taxon>Muroidea</taxon>
        <taxon>Cricetidae</taxon>
        <taxon>Cricetinae</taxon>
        <taxon>Cricetulus</taxon>
    </lineage>
</organism>
<dbReference type="InterPro" id="IPR008197">
    <property type="entry name" value="WAP_dom"/>
</dbReference>
<evidence type="ECO:0000313" key="3">
    <source>
        <dbReference type="Ensembl" id="ENSCGRP00001006324.1"/>
    </source>
</evidence>
<evidence type="ECO:0000313" key="4">
    <source>
        <dbReference type="Proteomes" id="UP000694386"/>
    </source>
</evidence>
<keyword evidence="1" id="KW-0732">Signal</keyword>
<dbReference type="GO" id="GO:0030414">
    <property type="term" value="F:peptidase inhibitor activity"/>
    <property type="evidence" value="ECO:0007669"/>
    <property type="project" value="InterPro"/>
</dbReference>
<sequence length="123" mass="13943">MLSRTLLLIFALLLLWSLAQGGINQKKRQYEVTPLHTLECERKPKSYLCRNHCEAVKDCPENNICCTTWCGSICMDILGKNVWEESENPPVPPEHQHVPGVSLEEDMAPTLVISSLNPMVIRK</sequence>
<dbReference type="AlphaFoldDB" id="A0A8C2LRC5"/>
<proteinExistence type="predicted"/>
<dbReference type="OMA" id="ENNICCT"/>
<accession>A0A8C2LRC5</accession>
<dbReference type="GO" id="GO:0005576">
    <property type="term" value="C:extracellular region"/>
    <property type="evidence" value="ECO:0007669"/>
    <property type="project" value="InterPro"/>
</dbReference>
<dbReference type="Pfam" id="PF00095">
    <property type="entry name" value="WAP"/>
    <property type="match status" value="1"/>
</dbReference>
<name>A0A8C2LRC5_CRIGR</name>
<feature type="chain" id="PRO_5034911408" description="WAP domain-containing protein" evidence="1">
    <location>
        <begin position="22"/>
        <end position="123"/>
    </location>
</feature>
<feature type="signal peptide" evidence="1">
    <location>
        <begin position="1"/>
        <end position="21"/>
    </location>
</feature>
<dbReference type="Ensembl" id="ENSCGRT00001009923.1">
    <property type="protein sequence ID" value="ENSCGRP00001006324.1"/>
    <property type="gene ID" value="ENSCGRG00001008538.1"/>
</dbReference>
<dbReference type="Proteomes" id="UP000694386">
    <property type="component" value="Unplaced"/>
</dbReference>